<dbReference type="InterPro" id="IPR011009">
    <property type="entry name" value="Kinase-like_dom_sf"/>
</dbReference>
<dbReference type="Gene3D" id="3.30.200.20">
    <property type="entry name" value="Phosphorylase Kinase, domain 1"/>
    <property type="match status" value="1"/>
</dbReference>
<keyword evidence="10 11" id="KW-0067">ATP-binding</keyword>
<dbReference type="PROSITE" id="PS50081">
    <property type="entry name" value="ZF_DAG_PE_2"/>
    <property type="match status" value="2"/>
</dbReference>
<proteinExistence type="inferred from homology"/>
<feature type="domain" description="Phorbol-ester/DAG-type" evidence="13">
    <location>
        <begin position="218"/>
        <end position="267"/>
    </location>
</feature>
<dbReference type="InterPro" id="IPR020454">
    <property type="entry name" value="DAG/PE-bd"/>
</dbReference>
<dbReference type="SMART" id="SM00220">
    <property type="entry name" value="S_TKc"/>
    <property type="match status" value="1"/>
</dbReference>
<dbReference type="AlphaFoldDB" id="A0A815B4G6"/>
<evidence type="ECO:0000256" key="2">
    <source>
        <dbReference type="ARBA" id="ARBA00012429"/>
    </source>
</evidence>
<protein>
    <recommendedName>
        <fullName evidence="2">protein kinase C</fullName>
        <ecNumber evidence="2">2.7.11.13</ecNumber>
    </recommendedName>
</protein>
<evidence type="ECO:0000256" key="9">
    <source>
        <dbReference type="ARBA" id="ARBA00022833"/>
    </source>
</evidence>
<keyword evidence="8" id="KW-0418">Kinase</keyword>
<evidence type="ECO:0000256" key="3">
    <source>
        <dbReference type="ARBA" id="ARBA00022527"/>
    </source>
</evidence>
<dbReference type="InterPro" id="IPR008271">
    <property type="entry name" value="Ser/Thr_kinase_AS"/>
</dbReference>
<dbReference type="OrthoDB" id="9978583at2759"/>
<evidence type="ECO:0000256" key="7">
    <source>
        <dbReference type="ARBA" id="ARBA00022741"/>
    </source>
</evidence>
<sequence length="664" mass="77359">MPKVMAQNTHPYLRVEILKFQINNSKQAIDLSQVKTEIEIIEKTQSTQTSRIKKPVYNETNQCIRFDVGLFINIERKITIRINYKDILYTFETDLKSLKKLADGFRHQFNFTPKSQVEVIIEYKDPSVLSESRSPVKIHGQRYAERYQKIYKHFGHRFVAKIFKTPTFCSICSEILWGFTHKGFQCQRCDCVVHKDCYDRCNHPCTGKKYPDLEVTKAHQFEHQTFSLQTIFCDHDGSFIRPGHAYRCTECSMVVHRRCRSKAGDYCGCKEKSIEAYEQWKTDHKSDGEYNYQYNGDLCEIYSKLTKLNQPHEAQEAIQRVAKVYSPNITAGFDLNQIQLLQMLGRGMTGSVYLVKHNESFYAMKTLRKNLVLEGQNLNYIRSERDILIRCQSNPFIVQLFYTFQNVERLFFLMEVARAGSLFNLLEYQAPKPFRHERIVFFTGEVACALMFLHSKRIVYRDLKPENIFLFHDGHVKLGDFGLAKKGVDENHKTKTLCGTAEYIAYEIYNKDSYDENVDWWSLGILIFELTTFRTPFYANNSTDITKNVLSNQVIYPETMREEFQQIISGLLERDPKKRLGNPNSPHGLLKDQPFFQEPYSLDAIKTRRVTPPWTPISLVPLKATNKAPKLSELDPKDAVLLLSSPPDAFRYFSYVSPNATKLF</sequence>
<dbReference type="PANTHER" id="PTHR24351">
    <property type="entry name" value="RIBOSOMAL PROTEIN S6 KINASE"/>
    <property type="match status" value="1"/>
</dbReference>
<dbReference type="PRINTS" id="PR00008">
    <property type="entry name" value="DAGPEDOMAIN"/>
</dbReference>
<dbReference type="EMBL" id="CAJNOJ010000189">
    <property type="protein sequence ID" value="CAF1265238.1"/>
    <property type="molecule type" value="Genomic_DNA"/>
</dbReference>
<dbReference type="InterPro" id="IPR045270">
    <property type="entry name" value="STKc_AGC"/>
</dbReference>
<evidence type="ECO:0000256" key="11">
    <source>
        <dbReference type="PROSITE-ProRule" id="PRU10141"/>
    </source>
</evidence>
<dbReference type="InterPro" id="IPR046349">
    <property type="entry name" value="C1-like_sf"/>
</dbReference>
<dbReference type="Gene3D" id="1.10.510.10">
    <property type="entry name" value="Transferase(Phosphotransferase) domain 1"/>
    <property type="match status" value="1"/>
</dbReference>
<feature type="domain" description="Protein kinase" evidence="12">
    <location>
        <begin position="338"/>
        <end position="596"/>
    </location>
</feature>
<evidence type="ECO:0000259" key="13">
    <source>
        <dbReference type="PROSITE" id="PS50081"/>
    </source>
</evidence>
<accession>A0A815B4G6</accession>
<evidence type="ECO:0000259" key="12">
    <source>
        <dbReference type="PROSITE" id="PS50011"/>
    </source>
</evidence>
<name>A0A815B4G6_ADIRI</name>
<organism evidence="14 15">
    <name type="scientific">Adineta ricciae</name>
    <name type="common">Rotifer</name>
    <dbReference type="NCBI Taxonomy" id="249248"/>
    <lineage>
        <taxon>Eukaryota</taxon>
        <taxon>Metazoa</taxon>
        <taxon>Spiralia</taxon>
        <taxon>Gnathifera</taxon>
        <taxon>Rotifera</taxon>
        <taxon>Eurotatoria</taxon>
        <taxon>Bdelloidea</taxon>
        <taxon>Adinetida</taxon>
        <taxon>Adinetidae</taxon>
        <taxon>Adineta</taxon>
    </lineage>
</organism>
<dbReference type="PROSITE" id="PS00108">
    <property type="entry name" value="PROTEIN_KINASE_ST"/>
    <property type="match status" value="1"/>
</dbReference>
<dbReference type="GO" id="GO:0046872">
    <property type="term" value="F:metal ion binding"/>
    <property type="evidence" value="ECO:0007669"/>
    <property type="project" value="UniProtKB-KW"/>
</dbReference>
<reference evidence="14" key="1">
    <citation type="submission" date="2021-02" db="EMBL/GenBank/DDBJ databases">
        <authorList>
            <person name="Nowell W R."/>
        </authorList>
    </citation>
    <scope>NUCLEOTIDE SEQUENCE</scope>
</reference>
<evidence type="ECO:0000256" key="8">
    <source>
        <dbReference type="ARBA" id="ARBA00022777"/>
    </source>
</evidence>
<dbReference type="InterPro" id="IPR017441">
    <property type="entry name" value="Protein_kinase_ATP_BS"/>
</dbReference>
<dbReference type="Proteomes" id="UP000663852">
    <property type="component" value="Unassembled WGS sequence"/>
</dbReference>
<dbReference type="Pfam" id="PF00130">
    <property type="entry name" value="C1_1"/>
    <property type="match status" value="2"/>
</dbReference>
<dbReference type="SMART" id="SM00109">
    <property type="entry name" value="C1"/>
    <property type="match status" value="2"/>
</dbReference>
<dbReference type="PROSITE" id="PS00107">
    <property type="entry name" value="PROTEIN_KINASE_ATP"/>
    <property type="match status" value="1"/>
</dbReference>
<dbReference type="CDD" id="cd00029">
    <property type="entry name" value="C1"/>
    <property type="match status" value="1"/>
</dbReference>
<dbReference type="InterPro" id="IPR000719">
    <property type="entry name" value="Prot_kinase_dom"/>
</dbReference>
<dbReference type="FunFam" id="1.10.510.10:FF:000210">
    <property type="entry name" value="Non-specific serine/threonine protein kinase"/>
    <property type="match status" value="1"/>
</dbReference>
<feature type="domain" description="Phorbol-ester/DAG-type" evidence="13">
    <location>
        <begin position="155"/>
        <end position="205"/>
    </location>
</feature>
<dbReference type="CDD" id="cd05123">
    <property type="entry name" value="STKc_AGC"/>
    <property type="match status" value="1"/>
</dbReference>
<dbReference type="Pfam" id="PF00069">
    <property type="entry name" value="Pkinase"/>
    <property type="match status" value="1"/>
</dbReference>
<comment type="similarity">
    <text evidence="1">Belongs to the protein kinase superfamily. AGC Ser/Thr protein kinase family. PKC subfamily.</text>
</comment>
<dbReference type="EC" id="2.7.11.13" evidence="2"/>
<keyword evidence="6" id="KW-0479">Metal-binding</keyword>
<evidence type="ECO:0000256" key="6">
    <source>
        <dbReference type="ARBA" id="ARBA00022723"/>
    </source>
</evidence>
<keyword evidence="4" id="KW-0597">Phosphoprotein</keyword>
<dbReference type="PROSITE" id="PS50011">
    <property type="entry name" value="PROTEIN_KINASE_DOM"/>
    <property type="match status" value="1"/>
</dbReference>
<keyword evidence="5" id="KW-0808">Transferase</keyword>
<gene>
    <name evidence="14" type="ORF">EDS130_LOCUS28730</name>
</gene>
<feature type="binding site" evidence="11">
    <location>
        <position position="365"/>
    </location>
    <ligand>
        <name>ATP</name>
        <dbReference type="ChEBI" id="CHEBI:30616"/>
    </ligand>
</feature>
<keyword evidence="7 11" id="KW-0547">Nucleotide-binding</keyword>
<evidence type="ECO:0000313" key="15">
    <source>
        <dbReference type="Proteomes" id="UP000663852"/>
    </source>
</evidence>
<dbReference type="GO" id="GO:0005524">
    <property type="term" value="F:ATP binding"/>
    <property type="evidence" value="ECO:0007669"/>
    <property type="project" value="UniProtKB-UniRule"/>
</dbReference>
<keyword evidence="9" id="KW-0862">Zinc</keyword>
<dbReference type="InterPro" id="IPR002219">
    <property type="entry name" value="PKC_DAG/PE"/>
</dbReference>
<evidence type="ECO:0000256" key="4">
    <source>
        <dbReference type="ARBA" id="ARBA00022553"/>
    </source>
</evidence>
<evidence type="ECO:0000256" key="1">
    <source>
        <dbReference type="ARBA" id="ARBA00005490"/>
    </source>
</evidence>
<dbReference type="SUPFAM" id="SSF57889">
    <property type="entry name" value="Cysteine-rich domain"/>
    <property type="match status" value="2"/>
</dbReference>
<comment type="caution">
    <text evidence="14">The sequence shown here is derived from an EMBL/GenBank/DDBJ whole genome shotgun (WGS) entry which is preliminary data.</text>
</comment>
<evidence type="ECO:0000256" key="5">
    <source>
        <dbReference type="ARBA" id="ARBA00022679"/>
    </source>
</evidence>
<dbReference type="Gene3D" id="3.30.60.20">
    <property type="match status" value="2"/>
</dbReference>
<dbReference type="SUPFAM" id="SSF56112">
    <property type="entry name" value="Protein kinase-like (PK-like)"/>
    <property type="match status" value="1"/>
</dbReference>
<evidence type="ECO:0000313" key="14">
    <source>
        <dbReference type="EMBL" id="CAF1265238.1"/>
    </source>
</evidence>
<evidence type="ECO:0000256" key="10">
    <source>
        <dbReference type="ARBA" id="ARBA00022840"/>
    </source>
</evidence>
<keyword evidence="3" id="KW-0723">Serine/threonine-protein kinase</keyword>
<dbReference type="GO" id="GO:0004697">
    <property type="term" value="F:diacylglycerol-dependent serine/threonine kinase activity"/>
    <property type="evidence" value="ECO:0007669"/>
    <property type="project" value="UniProtKB-EC"/>
</dbReference>
<dbReference type="PROSITE" id="PS00479">
    <property type="entry name" value="ZF_DAG_PE_1"/>
    <property type="match status" value="1"/>
</dbReference>